<dbReference type="PANTHER" id="PTHR42967:SF1">
    <property type="entry name" value="MBL FOLD METALLO-HYDROLASE"/>
    <property type="match status" value="1"/>
</dbReference>
<dbReference type="Proteomes" id="UP000754750">
    <property type="component" value="Unassembled WGS sequence"/>
</dbReference>
<name>A0A928Q3S7_9FIRM</name>
<dbReference type="CDD" id="cd06262">
    <property type="entry name" value="metallo-hydrolase-like_MBL-fold"/>
    <property type="match status" value="1"/>
</dbReference>
<protein>
    <submittedName>
        <fullName evidence="1">MBL fold metallo-hydrolase</fullName>
    </submittedName>
</protein>
<proteinExistence type="predicted"/>
<evidence type="ECO:0000313" key="1">
    <source>
        <dbReference type="EMBL" id="MBE6833236.1"/>
    </source>
</evidence>
<dbReference type="EMBL" id="SVNY01000003">
    <property type="protein sequence ID" value="MBE6833236.1"/>
    <property type="molecule type" value="Genomic_DNA"/>
</dbReference>
<sequence>MKLQGWYLYNSAFVLKTETHCFIFDYYPYAGEPGAGSLDSGRLDLQQIREFGLPVTVFVSHAHYDHFDRCIFTWQKALPEIRYVLSDDVPAPHGLSPDCVLTVQAGRQYEWNGLVIRTLLSTDQGVAFLIRTPGAVIYHAGDLNFWDWEGESDAYRRQMEQDYKGQIDLIAGERIDLAFVPLDGRLEGTYWKGLDYLMRATDTRRAVPMHFRDQYEVFDWLRRQPEAQDYLSRVQVLTRQGQSFLYDVE</sequence>
<accession>A0A928Q3S7</accession>
<dbReference type="PANTHER" id="PTHR42967">
    <property type="entry name" value="METAL DEPENDENT HYDROLASE"/>
    <property type="match status" value="1"/>
</dbReference>
<dbReference type="Gene3D" id="3.60.15.10">
    <property type="entry name" value="Ribonuclease Z/Hydroxyacylglutathione hydrolase-like"/>
    <property type="match status" value="1"/>
</dbReference>
<organism evidence="1 2">
    <name type="scientific">Faecalispora sporosphaeroides</name>
    <dbReference type="NCBI Taxonomy" id="1549"/>
    <lineage>
        <taxon>Bacteria</taxon>
        <taxon>Bacillati</taxon>
        <taxon>Bacillota</taxon>
        <taxon>Clostridia</taxon>
        <taxon>Eubacteriales</taxon>
        <taxon>Oscillospiraceae</taxon>
        <taxon>Faecalispora</taxon>
    </lineage>
</organism>
<reference evidence="1" key="1">
    <citation type="submission" date="2019-04" db="EMBL/GenBank/DDBJ databases">
        <title>Evolution of Biomass-Degrading Anaerobic Consortia Revealed by Metagenomics.</title>
        <authorList>
            <person name="Peng X."/>
        </authorList>
    </citation>
    <scope>NUCLEOTIDE SEQUENCE</scope>
    <source>
        <strain evidence="1">SIG551</strain>
    </source>
</reference>
<dbReference type="RefSeq" id="WP_326840263.1">
    <property type="nucleotide sequence ID" value="NZ_SVNY01000003.1"/>
</dbReference>
<gene>
    <name evidence="1" type="ORF">E7512_06585</name>
</gene>
<dbReference type="SUPFAM" id="SSF56281">
    <property type="entry name" value="Metallo-hydrolase/oxidoreductase"/>
    <property type="match status" value="1"/>
</dbReference>
<dbReference type="InterPro" id="IPR036866">
    <property type="entry name" value="RibonucZ/Hydroxyglut_hydro"/>
</dbReference>
<dbReference type="AlphaFoldDB" id="A0A928Q3S7"/>
<comment type="caution">
    <text evidence="1">The sequence shown here is derived from an EMBL/GenBank/DDBJ whole genome shotgun (WGS) entry which is preliminary data.</text>
</comment>
<evidence type="ECO:0000313" key="2">
    <source>
        <dbReference type="Proteomes" id="UP000754750"/>
    </source>
</evidence>